<evidence type="ECO:0000313" key="8">
    <source>
        <dbReference type="Proteomes" id="UP001385499"/>
    </source>
</evidence>
<proteinExistence type="predicted"/>
<evidence type="ECO:0000256" key="3">
    <source>
        <dbReference type="ARBA" id="ARBA00022692"/>
    </source>
</evidence>
<feature type="transmembrane region" description="Helical" evidence="6">
    <location>
        <begin position="64"/>
        <end position="85"/>
    </location>
</feature>
<dbReference type="InterPro" id="IPR001851">
    <property type="entry name" value="ABC_transp_permease"/>
</dbReference>
<keyword evidence="4 6" id="KW-1133">Transmembrane helix</keyword>
<feature type="transmembrane region" description="Helical" evidence="6">
    <location>
        <begin position="140"/>
        <end position="157"/>
    </location>
</feature>
<comment type="subcellular location">
    <subcellularLocation>
        <location evidence="1">Cell membrane</location>
        <topology evidence="1">Multi-pass membrane protein</topology>
    </subcellularLocation>
</comment>
<feature type="transmembrane region" description="Helical" evidence="6">
    <location>
        <begin position="92"/>
        <end position="112"/>
    </location>
</feature>
<dbReference type="RefSeq" id="WP_340277362.1">
    <property type="nucleotide sequence ID" value="NZ_JBAKIA010000023.1"/>
</dbReference>
<keyword evidence="3 6" id="KW-0812">Transmembrane</keyword>
<gene>
    <name evidence="7" type="ORF">V6575_21495</name>
</gene>
<evidence type="ECO:0000313" key="7">
    <source>
        <dbReference type="EMBL" id="MEJ8476667.1"/>
    </source>
</evidence>
<sequence>MIDLVLAWLTVLPSFTLPLLLASLGLMISERAGVLNLCPEGLMAVGAMTGALLVLAGYDPMLAVLGGVLAGTALSLVFGVAAVVFRADHTLAGLATVALGLGITGVVGRSSMQKPFDGLARLSDTAWGAGLPRLLGQQNVLLPVTLLLLLLVWIWLFRSHSGLRLRAVGEDPAAADVVGIDIQLTQLGAVLASGALAGLAGAYLSVASAHVWVEGMIAGRGWVAVAIVIFAGWRPGGVLLGAALFGGAEAAMLRLQTLGLDFPIYLGAMLPYVLTLVVFCIACIRRSGDNGAPSALGRTYLRQDKH</sequence>
<accession>A0ABU8TRV2</accession>
<organism evidence="7 8">
    <name type="scientific">Roseibium algae</name>
    <dbReference type="NCBI Taxonomy" id="3123038"/>
    <lineage>
        <taxon>Bacteria</taxon>
        <taxon>Pseudomonadati</taxon>
        <taxon>Pseudomonadota</taxon>
        <taxon>Alphaproteobacteria</taxon>
        <taxon>Hyphomicrobiales</taxon>
        <taxon>Stappiaceae</taxon>
        <taxon>Roseibium</taxon>
    </lineage>
</organism>
<evidence type="ECO:0000256" key="1">
    <source>
        <dbReference type="ARBA" id="ARBA00004651"/>
    </source>
</evidence>
<feature type="transmembrane region" description="Helical" evidence="6">
    <location>
        <begin position="6"/>
        <end position="29"/>
    </location>
</feature>
<feature type="transmembrane region" description="Helical" evidence="6">
    <location>
        <begin position="41"/>
        <end position="58"/>
    </location>
</feature>
<evidence type="ECO:0000256" key="4">
    <source>
        <dbReference type="ARBA" id="ARBA00022989"/>
    </source>
</evidence>
<comment type="caution">
    <text evidence="7">The sequence shown here is derived from an EMBL/GenBank/DDBJ whole genome shotgun (WGS) entry which is preliminary data.</text>
</comment>
<feature type="transmembrane region" description="Helical" evidence="6">
    <location>
        <begin position="262"/>
        <end position="284"/>
    </location>
</feature>
<keyword evidence="8" id="KW-1185">Reference proteome</keyword>
<dbReference type="PANTHER" id="PTHR43370">
    <property type="entry name" value="SUGAR ABC TRANSPORTER INTEGRAL MEMBRANE PROTEIN-RELATED"/>
    <property type="match status" value="1"/>
</dbReference>
<evidence type="ECO:0000256" key="5">
    <source>
        <dbReference type="ARBA" id="ARBA00023136"/>
    </source>
</evidence>
<protein>
    <submittedName>
        <fullName evidence="7">ABC transporter permease</fullName>
    </submittedName>
</protein>
<dbReference type="CDD" id="cd06580">
    <property type="entry name" value="TM_PBP1_transp_TpRbsC_like"/>
    <property type="match status" value="1"/>
</dbReference>
<keyword evidence="2" id="KW-1003">Cell membrane</keyword>
<dbReference type="EMBL" id="JBAKIA010000023">
    <property type="protein sequence ID" value="MEJ8476667.1"/>
    <property type="molecule type" value="Genomic_DNA"/>
</dbReference>
<dbReference type="Pfam" id="PF02653">
    <property type="entry name" value="BPD_transp_2"/>
    <property type="match status" value="1"/>
</dbReference>
<name>A0ABU8TRV2_9HYPH</name>
<evidence type="ECO:0000256" key="2">
    <source>
        <dbReference type="ARBA" id="ARBA00022475"/>
    </source>
</evidence>
<reference evidence="7 8" key="1">
    <citation type="submission" date="2024-02" db="EMBL/GenBank/DDBJ databases">
        <title>Roseibium algae sp. nov., isolated from marine alga (Grateloupia sp.), showing potential in myo-inositol conversion.</title>
        <authorList>
            <person name="Wang Y."/>
        </authorList>
    </citation>
    <scope>NUCLEOTIDE SEQUENCE [LARGE SCALE GENOMIC DNA]</scope>
    <source>
        <strain evidence="7 8">H3510</strain>
    </source>
</reference>
<evidence type="ECO:0000256" key="6">
    <source>
        <dbReference type="SAM" id="Phobius"/>
    </source>
</evidence>
<dbReference type="Proteomes" id="UP001385499">
    <property type="component" value="Unassembled WGS sequence"/>
</dbReference>
<keyword evidence="5 6" id="KW-0472">Membrane</keyword>
<dbReference type="PANTHER" id="PTHR43370:SF2">
    <property type="entry name" value="ABC TRANSPORTER PERMEASE PROTEIN"/>
    <property type="match status" value="1"/>
</dbReference>